<proteinExistence type="predicted"/>
<name>A0A977PKF6_9CREN</name>
<dbReference type="InterPro" id="IPR014845">
    <property type="entry name" value="GYD/TTHA1554"/>
</dbReference>
<accession>A0A977PKF6</accession>
<organism evidence="1 2">
    <name type="scientific">Ignicoccus pacificus DSM 13166</name>
    <dbReference type="NCBI Taxonomy" id="940294"/>
    <lineage>
        <taxon>Archaea</taxon>
        <taxon>Thermoproteota</taxon>
        <taxon>Thermoprotei</taxon>
        <taxon>Desulfurococcales</taxon>
        <taxon>Desulfurococcaceae</taxon>
        <taxon>Ignicoccus</taxon>
    </lineage>
</organism>
<evidence type="ECO:0008006" key="3">
    <source>
        <dbReference type="Google" id="ProtNLM"/>
    </source>
</evidence>
<reference evidence="1" key="1">
    <citation type="submission" date="2013-11" db="EMBL/GenBank/DDBJ databases">
        <title>Comparative genomics of Ignicoccus.</title>
        <authorList>
            <person name="Podar M."/>
        </authorList>
    </citation>
    <scope>NUCLEOTIDE SEQUENCE</scope>
    <source>
        <strain evidence="1">DSM 13166</strain>
    </source>
</reference>
<keyword evidence="2" id="KW-1185">Reference proteome</keyword>
<dbReference type="Pfam" id="PF08734">
    <property type="entry name" value="GYD"/>
    <property type="match status" value="1"/>
</dbReference>
<dbReference type="KEGG" id="ipc:IPA_08350"/>
<evidence type="ECO:0000313" key="1">
    <source>
        <dbReference type="EMBL" id="UXD22801.1"/>
    </source>
</evidence>
<evidence type="ECO:0000313" key="2">
    <source>
        <dbReference type="Proteomes" id="UP001063698"/>
    </source>
</evidence>
<sequence length="97" mass="10514">MGRMAEGTHTFLVLFKLTARGVEQFSADPKGFAEKVKSKIEEGGVKVVEYCALLGDYDGAMKIEAENEKVLAKALVKAAADGLFHTTTYTSINVDEL</sequence>
<gene>
    <name evidence="1" type="ORF">IPA_08350</name>
</gene>
<dbReference type="Proteomes" id="UP001063698">
    <property type="component" value="Chromosome"/>
</dbReference>
<protein>
    <recommendedName>
        <fullName evidence="3">GYD domain-containing protein</fullName>
    </recommendedName>
</protein>
<dbReference type="AlphaFoldDB" id="A0A977PKF6"/>
<dbReference type="EMBL" id="CP006868">
    <property type="protein sequence ID" value="UXD22801.1"/>
    <property type="molecule type" value="Genomic_DNA"/>
</dbReference>